<evidence type="ECO:0000256" key="4">
    <source>
        <dbReference type="ARBA" id="ARBA00023136"/>
    </source>
</evidence>
<evidence type="ECO:0000313" key="7">
    <source>
        <dbReference type="EMBL" id="KWU03018.1"/>
    </source>
</evidence>
<keyword evidence="2 5" id="KW-0812">Transmembrane</keyword>
<gene>
    <name evidence="7" type="ORF">AEL95_09650</name>
</gene>
<proteinExistence type="predicted"/>
<feature type="transmembrane region" description="Helical" evidence="5">
    <location>
        <begin position="131"/>
        <end position="160"/>
    </location>
</feature>
<reference evidence="7 8" key="1">
    <citation type="journal article" date="2016" name="Microbiology (Mosc.)">
        <title>Comparison of Lactobacillus crispatus isolates from Lactobacillus-dominated vaginal microbiomes with isolates from microbiomes containing bacterial vaginosis-associated bacteria.</title>
        <authorList>
            <person name="Abdelmaksoud A.A."/>
            <person name="Koparde V.N."/>
            <person name="Sheth N.U."/>
            <person name="Serrano M.G."/>
            <person name="Glascock A.L."/>
            <person name="Fettweis J.M."/>
            <person name="Strauss Iii J.F."/>
            <person name="Buck G.A."/>
            <person name="Jefferson K.K."/>
        </authorList>
    </citation>
    <scope>NUCLEOTIDE SEQUENCE [LARGE SCALE GENOMIC DNA]</scope>
    <source>
        <strain evidence="7 8">VMC3</strain>
    </source>
</reference>
<accession>A0A120DHV4</accession>
<dbReference type="InterPro" id="IPR013525">
    <property type="entry name" value="ABC2_TM"/>
</dbReference>
<organism evidence="7 8">
    <name type="scientific">Lactobacillus crispatus</name>
    <dbReference type="NCBI Taxonomy" id="47770"/>
    <lineage>
        <taxon>Bacteria</taxon>
        <taxon>Bacillati</taxon>
        <taxon>Bacillota</taxon>
        <taxon>Bacilli</taxon>
        <taxon>Lactobacillales</taxon>
        <taxon>Lactobacillaceae</taxon>
        <taxon>Lactobacillus</taxon>
    </lineage>
</organism>
<evidence type="ECO:0000256" key="1">
    <source>
        <dbReference type="ARBA" id="ARBA00004141"/>
    </source>
</evidence>
<dbReference type="Proteomes" id="UP000067598">
    <property type="component" value="Unassembled WGS sequence"/>
</dbReference>
<dbReference type="AlphaFoldDB" id="A0A120DHV4"/>
<dbReference type="PATRIC" id="fig|47770.28.peg.1451"/>
<comment type="subcellular location">
    <subcellularLocation>
        <location evidence="1">Membrane</location>
        <topology evidence="1">Multi-pass membrane protein</topology>
    </subcellularLocation>
</comment>
<feature type="transmembrane region" description="Helical" evidence="5">
    <location>
        <begin position="46"/>
        <end position="65"/>
    </location>
</feature>
<dbReference type="GO" id="GO:0016020">
    <property type="term" value="C:membrane"/>
    <property type="evidence" value="ECO:0007669"/>
    <property type="project" value="UniProtKB-SubCell"/>
</dbReference>
<evidence type="ECO:0000313" key="8">
    <source>
        <dbReference type="Proteomes" id="UP000067598"/>
    </source>
</evidence>
<dbReference type="PANTHER" id="PTHR43229:SF6">
    <property type="entry name" value="ABC-TYPE MULTIDRUG TRANSPORT SYSTEM, PERMEASE COMPONENT"/>
    <property type="match status" value="1"/>
</dbReference>
<dbReference type="Pfam" id="PF12698">
    <property type="entry name" value="ABC2_membrane_3"/>
    <property type="match status" value="1"/>
</dbReference>
<evidence type="ECO:0000259" key="6">
    <source>
        <dbReference type="Pfam" id="PF12698"/>
    </source>
</evidence>
<name>A0A120DHV4_9LACO</name>
<evidence type="ECO:0000256" key="3">
    <source>
        <dbReference type="ARBA" id="ARBA00022989"/>
    </source>
</evidence>
<dbReference type="EMBL" id="LJGP01000047">
    <property type="protein sequence ID" value="KWU03018.1"/>
    <property type="molecule type" value="Genomic_DNA"/>
</dbReference>
<keyword evidence="3 5" id="KW-1133">Transmembrane helix</keyword>
<dbReference type="PANTHER" id="PTHR43229">
    <property type="entry name" value="NODULATION PROTEIN J"/>
    <property type="match status" value="1"/>
</dbReference>
<sequence>MTSLKAEFWQQMWLYKRYSFSYFSDFILLIMMFIAIFLGGTLVGGGVIGTSLNALAIGYILWTLIQNTISQMGMTMTNQMQNGILEQQFLMPISARRLFLNKSIVNIIISAVQAVLALIIIMLLTDHWIKFPIVLVVPFLLALVTTTGLGYLVVSLILHFKRIGSTLAIFQYVYLGILLINFENYSLGVKCLFCLLPISPMVSWMRLAVNQHPYSLGFYLAASLFNAVLWLIIGLIMFEITNRNVRKNGSLALY</sequence>
<feature type="transmembrane region" description="Helical" evidence="5">
    <location>
        <begin position="104"/>
        <end position="125"/>
    </location>
</feature>
<protein>
    <submittedName>
        <fullName evidence="7">Phosphate ABC transporter permease</fullName>
    </submittedName>
</protein>
<keyword evidence="4 5" id="KW-0472">Membrane</keyword>
<dbReference type="GO" id="GO:0140359">
    <property type="term" value="F:ABC-type transporter activity"/>
    <property type="evidence" value="ECO:0007669"/>
    <property type="project" value="InterPro"/>
</dbReference>
<evidence type="ECO:0000256" key="5">
    <source>
        <dbReference type="SAM" id="Phobius"/>
    </source>
</evidence>
<dbReference type="InterPro" id="IPR051784">
    <property type="entry name" value="Nod_factor_ABC_transporter"/>
</dbReference>
<feature type="transmembrane region" description="Helical" evidence="5">
    <location>
        <begin position="20"/>
        <end position="40"/>
    </location>
</feature>
<comment type="caution">
    <text evidence="7">The sequence shown here is derived from an EMBL/GenBank/DDBJ whole genome shotgun (WGS) entry which is preliminary data.</text>
</comment>
<feature type="transmembrane region" description="Helical" evidence="5">
    <location>
        <begin position="218"/>
        <end position="238"/>
    </location>
</feature>
<evidence type="ECO:0000256" key="2">
    <source>
        <dbReference type="ARBA" id="ARBA00022692"/>
    </source>
</evidence>
<feature type="domain" description="ABC-2 type transporter transmembrane" evidence="6">
    <location>
        <begin position="54"/>
        <end position="236"/>
    </location>
</feature>
<dbReference type="RefSeq" id="WP_060462504.1">
    <property type="nucleotide sequence ID" value="NZ_AP025162.1"/>
</dbReference>